<organism evidence="7 8">
    <name type="scientific">Bombiscardovia coagulans</name>
    <dbReference type="NCBI Taxonomy" id="686666"/>
    <lineage>
        <taxon>Bacteria</taxon>
        <taxon>Bacillati</taxon>
        <taxon>Actinomycetota</taxon>
        <taxon>Actinomycetes</taxon>
        <taxon>Bifidobacteriales</taxon>
        <taxon>Bifidobacteriaceae</taxon>
        <taxon>Bombiscardovia</taxon>
    </lineage>
</organism>
<dbReference type="EMBL" id="MWWS01000002">
    <property type="protein sequence ID" value="OZG50845.1"/>
    <property type="molecule type" value="Genomic_DNA"/>
</dbReference>
<feature type="transmembrane region" description="Helical" evidence="5">
    <location>
        <begin position="309"/>
        <end position="332"/>
    </location>
</feature>
<keyword evidence="2 5" id="KW-0812">Transmembrane</keyword>
<comment type="subcellular location">
    <subcellularLocation>
        <location evidence="1">Cell membrane</location>
        <topology evidence="1">Multi-pass membrane protein</topology>
    </subcellularLocation>
</comment>
<feature type="transmembrane region" description="Helical" evidence="5">
    <location>
        <begin position="375"/>
        <end position="392"/>
    </location>
</feature>
<feature type="transmembrane region" description="Helical" evidence="5">
    <location>
        <begin position="256"/>
        <end position="273"/>
    </location>
</feature>
<reference evidence="7 8" key="1">
    <citation type="journal article" date="2017" name="BMC Genomics">
        <title>Comparative genomic and phylogenomic analyses of the Bifidobacteriaceae family.</title>
        <authorList>
            <person name="Lugli G.A."/>
            <person name="Milani C."/>
            <person name="Turroni F."/>
            <person name="Duranti S."/>
            <person name="Mancabelli L."/>
            <person name="Mangifesta M."/>
            <person name="Ferrario C."/>
            <person name="Modesto M."/>
            <person name="Mattarelli P."/>
            <person name="Jiri K."/>
            <person name="van Sinderen D."/>
            <person name="Ventura M."/>
        </authorList>
    </citation>
    <scope>NUCLEOTIDE SEQUENCE [LARGE SCALE GENOMIC DNA]</scope>
    <source>
        <strain evidence="7 8">DSM 22924</strain>
    </source>
</reference>
<feature type="transmembrane region" description="Helical" evidence="5">
    <location>
        <begin position="43"/>
        <end position="68"/>
    </location>
</feature>
<keyword evidence="3 5" id="KW-1133">Transmembrane helix</keyword>
<dbReference type="Proteomes" id="UP000216004">
    <property type="component" value="Unassembled WGS sequence"/>
</dbReference>
<proteinExistence type="predicted"/>
<comment type="caution">
    <text evidence="7">The sequence shown here is derived from an EMBL/GenBank/DDBJ whole genome shotgun (WGS) entry which is preliminary data.</text>
</comment>
<evidence type="ECO:0000256" key="3">
    <source>
        <dbReference type="ARBA" id="ARBA00022989"/>
    </source>
</evidence>
<feature type="transmembrane region" description="Helical" evidence="5">
    <location>
        <begin position="75"/>
        <end position="93"/>
    </location>
</feature>
<feature type="transmembrane region" description="Helical" evidence="5">
    <location>
        <begin position="99"/>
        <end position="120"/>
    </location>
</feature>
<accession>A0A261EVI7</accession>
<protein>
    <submittedName>
        <fullName evidence="7">MFS transporter</fullName>
    </submittedName>
</protein>
<dbReference type="GO" id="GO:0022857">
    <property type="term" value="F:transmembrane transporter activity"/>
    <property type="evidence" value="ECO:0007669"/>
    <property type="project" value="InterPro"/>
</dbReference>
<evidence type="ECO:0000256" key="4">
    <source>
        <dbReference type="ARBA" id="ARBA00023136"/>
    </source>
</evidence>
<dbReference type="RefSeq" id="WP_094722097.1">
    <property type="nucleotide sequence ID" value="NZ_MWWS01000002.1"/>
</dbReference>
<dbReference type="InterPro" id="IPR011701">
    <property type="entry name" value="MFS"/>
</dbReference>
<evidence type="ECO:0000313" key="7">
    <source>
        <dbReference type="EMBL" id="OZG50845.1"/>
    </source>
</evidence>
<evidence type="ECO:0000313" key="8">
    <source>
        <dbReference type="Proteomes" id="UP000216004"/>
    </source>
</evidence>
<feature type="transmembrane region" description="Helical" evidence="5">
    <location>
        <begin position="141"/>
        <end position="160"/>
    </location>
</feature>
<dbReference type="Pfam" id="PF07690">
    <property type="entry name" value="MFS_1"/>
    <property type="match status" value="1"/>
</dbReference>
<gene>
    <name evidence="7" type="ORF">BOCO_0031</name>
</gene>
<dbReference type="InterPro" id="IPR036259">
    <property type="entry name" value="MFS_trans_sf"/>
</dbReference>
<feature type="transmembrane region" description="Helical" evidence="5">
    <location>
        <begin position="285"/>
        <end position="303"/>
    </location>
</feature>
<dbReference type="GO" id="GO:0005886">
    <property type="term" value="C:plasma membrane"/>
    <property type="evidence" value="ECO:0007669"/>
    <property type="project" value="UniProtKB-SubCell"/>
</dbReference>
<sequence length="411" mass="44026">MQYLELVKNAEVRWPLFFAFVGRIPLYVVNLALVLWANNGSSFIISGLMVGLFNVGGAIGGIITALIADKKGSSFTLLLTGVVQSLCLLSLSTVGENAIILNVILVFIAGFFTPPISSIIRSYWSKLPEDSKDPAFAIESIAGELLSVVGPLLLSTVLLFSDSSRALVVSGLLVVVGSVSLSLTKGIRNEKGSAILYKHDTGPKMHRSIANTLSVFKNKGFIGLFVRRMLEAVSNGAYDVAIPAFAIWIGSEAYSGSLYSALGIGSILGGIAYGLHKWKMPKEQIYCWGLLLSAIGMALPLLAHSYTGMSFALGLGALGFAPVAAVEYSLIARSSDRVHRSQSFAWMTTAGVIGSAIGSQSAGIVTTYFGFRETFLLAAVISFIAALLAWPMRKYWKEEADESVIKEWKGE</sequence>
<dbReference type="InterPro" id="IPR020846">
    <property type="entry name" value="MFS_dom"/>
</dbReference>
<name>A0A261EVI7_9BIFI</name>
<feature type="transmembrane region" description="Helical" evidence="5">
    <location>
        <begin position="344"/>
        <end position="369"/>
    </location>
</feature>
<dbReference type="PANTHER" id="PTHR23542:SF1">
    <property type="entry name" value="MAJOR FACILITATOR SUPERFAMILY (MFS) PROFILE DOMAIN-CONTAINING PROTEIN"/>
    <property type="match status" value="1"/>
</dbReference>
<dbReference type="AlphaFoldDB" id="A0A261EVI7"/>
<evidence type="ECO:0000256" key="1">
    <source>
        <dbReference type="ARBA" id="ARBA00004651"/>
    </source>
</evidence>
<feature type="transmembrane region" description="Helical" evidence="5">
    <location>
        <begin position="166"/>
        <end position="183"/>
    </location>
</feature>
<evidence type="ECO:0000256" key="5">
    <source>
        <dbReference type="SAM" id="Phobius"/>
    </source>
</evidence>
<feature type="domain" description="Major facilitator superfamily (MFS) profile" evidence="6">
    <location>
        <begin position="220"/>
        <end position="411"/>
    </location>
</feature>
<dbReference type="SUPFAM" id="SSF103473">
    <property type="entry name" value="MFS general substrate transporter"/>
    <property type="match status" value="2"/>
</dbReference>
<evidence type="ECO:0000256" key="2">
    <source>
        <dbReference type="ARBA" id="ARBA00022692"/>
    </source>
</evidence>
<dbReference type="PANTHER" id="PTHR23542">
    <property type="match status" value="1"/>
</dbReference>
<evidence type="ECO:0000259" key="6">
    <source>
        <dbReference type="PROSITE" id="PS50850"/>
    </source>
</evidence>
<keyword evidence="8" id="KW-1185">Reference proteome</keyword>
<feature type="domain" description="Major facilitator superfamily (MFS) profile" evidence="6">
    <location>
        <begin position="1"/>
        <end position="189"/>
    </location>
</feature>
<feature type="transmembrane region" description="Helical" evidence="5">
    <location>
        <begin position="12"/>
        <end position="37"/>
    </location>
</feature>
<dbReference type="OrthoDB" id="5243516at2"/>
<dbReference type="Gene3D" id="1.20.1250.20">
    <property type="entry name" value="MFS general substrate transporter like domains"/>
    <property type="match status" value="2"/>
</dbReference>
<dbReference type="PROSITE" id="PS50850">
    <property type="entry name" value="MFS"/>
    <property type="match status" value="2"/>
</dbReference>
<keyword evidence="4 5" id="KW-0472">Membrane</keyword>